<keyword evidence="6" id="KW-0206">Cytoskeleton</keyword>
<feature type="coiled-coil region" evidence="8">
    <location>
        <begin position="918"/>
        <end position="994"/>
    </location>
</feature>
<keyword evidence="11" id="KW-1185">Reference proteome</keyword>
<dbReference type="PANTHER" id="PTHR47968:SF75">
    <property type="entry name" value="CENTROMERE-ASSOCIATED PROTEIN E"/>
    <property type="match status" value="1"/>
</dbReference>
<feature type="coiled-coil region" evidence="8">
    <location>
        <begin position="1681"/>
        <end position="1711"/>
    </location>
</feature>
<comment type="subcellular location">
    <subcellularLocation>
        <location evidence="1">Cytoplasm</location>
        <location evidence="1">Cytoskeleton</location>
    </subcellularLocation>
</comment>
<dbReference type="InterPro" id="IPR036961">
    <property type="entry name" value="Kinesin_motor_dom_sf"/>
</dbReference>
<dbReference type="PROSITE" id="PS00411">
    <property type="entry name" value="KINESIN_MOTOR_1"/>
    <property type="match status" value="1"/>
</dbReference>
<evidence type="ECO:0000256" key="3">
    <source>
        <dbReference type="ARBA" id="ARBA00022840"/>
    </source>
</evidence>
<dbReference type="InterPro" id="IPR019821">
    <property type="entry name" value="Kinesin_motor_CS"/>
</dbReference>
<name>A0A9J7EKY0_SPOLT</name>
<evidence type="ECO:0000313" key="11">
    <source>
        <dbReference type="Proteomes" id="UP000301870"/>
    </source>
</evidence>
<evidence type="ECO:0000256" key="7">
    <source>
        <dbReference type="PROSITE-ProRule" id="PRU00283"/>
    </source>
</evidence>
<evidence type="ECO:0000256" key="6">
    <source>
        <dbReference type="ARBA" id="ARBA00023212"/>
    </source>
</evidence>
<evidence type="ECO:0000256" key="4">
    <source>
        <dbReference type="ARBA" id="ARBA00023054"/>
    </source>
</evidence>
<keyword evidence="3 7" id="KW-0067">ATP-binding</keyword>
<dbReference type="Proteomes" id="UP000301870">
    <property type="component" value="Chromosome 27"/>
</dbReference>
<feature type="coiled-coil region" evidence="8">
    <location>
        <begin position="512"/>
        <end position="640"/>
    </location>
</feature>
<gene>
    <name evidence="12" type="primary">LOC111358650</name>
</gene>
<keyword evidence="4 8" id="KW-0175">Coiled coil</keyword>
<dbReference type="InterPro" id="IPR027417">
    <property type="entry name" value="P-loop_NTPase"/>
</dbReference>
<dbReference type="Gene3D" id="1.10.287.1490">
    <property type="match status" value="1"/>
</dbReference>
<dbReference type="KEGG" id="sliu:111358650"/>
<evidence type="ECO:0000313" key="12">
    <source>
        <dbReference type="RefSeq" id="XP_022829644.1"/>
    </source>
</evidence>
<feature type="coiled-coil region" evidence="8">
    <location>
        <begin position="2455"/>
        <end position="2577"/>
    </location>
</feature>
<feature type="coiled-coil region" evidence="8">
    <location>
        <begin position="2038"/>
        <end position="2086"/>
    </location>
</feature>
<keyword evidence="5 7" id="KW-0505">Motor protein</keyword>
<feature type="coiled-coil region" evidence="8">
    <location>
        <begin position="1799"/>
        <end position="1854"/>
    </location>
</feature>
<feature type="coiled-coil region" evidence="8">
    <location>
        <begin position="2280"/>
        <end position="2314"/>
    </location>
</feature>
<comment type="similarity">
    <text evidence="7">Belongs to the TRAFAC class myosin-kinesin ATPase superfamily. Kinesin family.</text>
</comment>
<accession>A0A9J7EKY0</accession>
<dbReference type="InterPro" id="IPR001752">
    <property type="entry name" value="Kinesin_motor_dom"/>
</dbReference>
<sequence>MSDNIKVVVKVRPLILREIESKLSYRWRVKNNTLYQLDQNGKDFGQYYTFDRVYDQDTKTSVVYDEIAKPIVEAATAGFNGTIFAYGQTSSGKTFTMTGTDDSPGIIPLAVLNLFEIIRSVPDRDFLVRVSYIEIYNETVRDLLDIEKENIKIHDTIEGIIKVDTTEKVTSTPEEIMEVMREGEANRQKGATKMNEESSRSHSIFQIIIESRKHIEGEEEPGCVNVSQLNLVDLAGSERSGQTGATGIRFKEGLHINKSLSSLALVIKQLSEGNKFTNYRDSRLTRILQNSLGGNAKTSIICAVTPAAVEETLSTLQFANRAKAIKNNPEVNAVVTADNTMIQRLTKQMCKLQAQLESKKNLEEDNHKLQSKIANLQKLILNGFAHRRSTDIMSGSRRKLQQPRRITISTYSVPDDEPVSNIPKFCTPSLKYNPSIIPKPSEFLPLQNDNKLAPVPEEPARLITPPPTKAVFFSDEVIELDSDDDSTREDVQTCSPIHKCYAATKTPPCILRRNAKEAEKNLKGIIELTEREKLYSPNVVEYIEKLERNATVIAKLQDQIDLLSKQSDAKDSEMDNLKSQIKKTEEDIKALTSAKNDLSSQCDYYNTRLTDAEVSYETLRNKAKLREEELLSLLEEMTAKNKKPDDIGKVLSRTLDKEIHFMDISKDISLVNSDSDSIINANDDEPDHMNELVADTHTQLNTKNKNIIELEANIFAHQHKISTLENLNKNLHDEIQAFKEKLAHMDHENSVLKSTIETLNSTIKGQKENLETANNDIESYNALIQELQIKVSQKEHREILPAVEINDSVLETMIANEEHFITNNDNMRNIIHSLKIALETRNSEINKLRSTIEANGDVAIENLTLTKEVESKTKEIDALNKQINENITSIHKLRHENNILKVVEHEHSEKITVFEHKTNELEKVNRETAITMQRLQEENYKLTESIANKIVTENELSEINNQLLKQIEVMKNQIADLESEISEKERIISSLKDKHEGSRDNLLSVKAAVIKLQVILGTLSGNFQEVPEIIDNFINVFSVLTNSMNKLENVATEVVKQKEDAIKNNADLKVALEELTSIHNSEISALREQIQNLKDKDSKESQEKIKLSEKISELYYELEKTQKDLLHKMSENESLKVNVNQSAETLEACKKQIANLNAEKVKLDHALSESKTVTDDLIAQLDKQELLLQDKIAEMIAVEGQIKNSRKVRDELMSSLFKRISEFTIHFNIQNDLSSDVDNDCKVIYQRILATLDNIGNHITFINMKNVDVENKQINESLLEAKKEIVELTQNKLDLIEQLTETERKHDEMCLELKTIQDNNKQLNKDLSISQNILQSLQSELQMKSEELTAMESKVKTWKEEFESLDAIMKQQMDELIVENENLKARLSDNIRKSESNSVVTYEHRDSYGIDGKRHSEVSSPPSLLTLCCNAIVEPSLPKETESKTSANVSDITNKTYTVSNPCKCKQLTSELEAVKEENTKTMDLVEQLETMNQYLIQEQEAVRREVELLVAPAKELQKQILNHKTNISILTATTYAENRSLEFQVKALQRHHSRFHNVCQRDFPELTRQLHKLLTLLKGDPSIADQQNASFKRYSLPDVLDSSTAVSNFKNESTLDGDLLMLDTNITMTTVDNTLTGHDQTCLDLNQFCKEVSPQPNELNKTIEQSIHVVQDHQVILESYNMLQEENEKLRELIKKYNESKELMSDAQTSPCKSNNNDDISVLYKCEHCKKSNDLQLPQEALSDELKLLSDELLDVKNQKVEIEQKYNNLILEIPSTDVLIKKLNALEKDFNVKNIEFNKLSKSLNMKAEQLKNLQEENDSLSTQVMENISEAENLEKELQSTKKVNLELVEKCSKLEQSLKELGSSQCSVSSACSECLAKDDLIKAMEMQIANTHAKLNRSLSDSDTSSRYNKICTLQSELHAGREDCKEISEDVATIKNHLDRSTIAMDFDDSMGDSNTYQLGDRLSVKDFLMSSPQSTKCSMPDIPEERLSDIYLIEKIDCLNYYAEKTGINKDNVNDNIKIIDLMKTFYEHLITKHTNEVENLTNKLKDYDETTGQLENQIANLKEKHSQFLTELEHKDQNYNTFVTAIAKIKSNIEFLNQEVIGVTNVEIAKLVTMYKDFFKVLDNELGLSSTKMMEAVIDKIVDKQQGELNEMTERYTLLQVKMDSLTEELSSVNTHFNQAREQLSAQLVEYNSLKAKYDRIQEISKAVTLDIIAREKDLNKTIINCYQKLSELNIVNTTDFNWQAPPSDNIKLIFDYVINQYKNMDNSGNEKEHIALELSKLKQVLEEKEKELEVVKARNQCIQEINTGVTMDLVEKEKKLQALAALHEENKMHVDAVNEMSDEIKQLKHTISMKEQIIEKLEMEIDIERENGSKESFKLIEAMKGLQNDLNHLKSLNEVIGKEKDSYAMELMKSGETLKQNSIEMEKMTSDILVLRESVRENGIIIENMNLEAKKLLKENMELKCQLEEKCRECFRLETNIKTHEKTAEIQTRMIMRLEKQKNDDDVTISEKNKQAEELRHKYDTLQKQCETVRDDVDDVIEHLKKNKETLEARVSELEALLEAKSRSSIDALTDSSRRRRQSLHDSKRLFDENKHEFGDHNAETIFESRAKPDDLFPDIDDEMSNRSSPIVMRNSKGRDSTSFTRTDQEEEVVSRPSSVVATRRRRQSTHDLHRTVLRHTPSPHGMDISNRLIDELNHSKPSDASGDVVSEASQLRERLVSCQQELEELKEKYRELDEECETCAQYLQERDQQCARLKKDKAALQTTVSELKEKLQSCNPNQSQQIASKTTFAHVGVNTDEDWTNLHSVVVDRMSFDAEVEKNKKLTKTIEELRFKKQDLKNTIAKMQKALEKNGNRELESTKHELQACKQELMQLRQKYKELDDECETCAQYLREKEEQCRRLKEAKNTLEAKLQEFQGDFNAMAHSTRKKRQSLHDQNRSSTIDFKDASTETCDDLLSYQVERDGSGRHLSENVQAKEIKRLKSVLEKLSQQKAILEQQLVSMSGLQHAAHPMYVATGSAIVQNQQLTDVIKENQKLKKINAKLVNICKKRGKDSNRENEDPADQG</sequence>
<dbReference type="GO" id="GO:0007018">
    <property type="term" value="P:microtubule-based movement"/>
    <property type="evidence" value="ECO:0007669"/>
    <property type="project" value="InterPro"/>
</dbReference>
<feature type="domain" description="Kinesin motor" evidence="10">
    <location>
        <begin position="4"/>
        <end position="325"/>
    </location>
</feature>
<dbReference type="GO" id="GO:0000278">
    <property type="term" value="P:mitotic cell cycle"/>
    <property type="evidence" value="ECO:0007669"/>
    <property type="project" value="TreeGrafter"/>
</dbReference>
<feature type="coiled-coil region" evidence="8">
    <location>
        <begin position="352"/>
        <end position="379"/>
    </location>
</feature>
<dbReference type="GO" id="GO:0003777">
    <property type="term" value="F:microtubule motor activity"/>
    <property type="evidence" value="ECO:0007669"/>
    <property type="project" value="InterPro"/>
</dbReference>
<feature type="region of interest" description="Disordered" evidence="9">
    <location>
        <begin position="2622"/>
        <end position="2667"/>
    </location>
</feature>
<feature type="coiled-coil region" evidence="8">
    <location>
        <begin position="2991"/>
        <end position="3018"/>
    </location>
</feature>
<evidence type="ECO:0000256" key="1">
    <source>
        <dbReference type="ARBA" id="ARBA00004245"/>
    </source>
</evidence>
<dbReference type="GO" id="GO:0008017">
    <property type="term" value="F:microtubule binding"/>
    <property type="evidence" value="ECO:0007669"/>
    <property type="project" value="InterPro"/>
</dbReference>
<dbReference type="PANTHER" id="PTHR47968">
    <property type="entry name" value="CENTROMERE PROTEIN E"/>
    <property type="match status" value="1"/>
</dbReference>
<feature type="coiled-coil region" evidence="8">
    <location>
        <begin position="1044"/>
        <end position="1103"/>
    </location>
</feature>
<feature type="coiled-coil region" evidence="8">
    <location>
        <begin position="2833"/>
        <end position="2931"/>
    </location>
</feature>
<feature type="coiled-coil region" evidence="8">
    <location>
        <begin position="2346"/>
        <end position="2380"/>
    </location>
</feature>
<dbReference type="Gene3D" id="3.40.850.10">
    <property type="entry name" value="Kinesin motor domain"/>
    <property type="match status" value="1"/>
</dbReference>
<dbReference type="SMART" id="SM00129">
    <property type="entry name" value="KISc"/>
    <property type="match status" value="1"/>
</dbReference>
<protein>
    <submittedName>
        <fullName evidence="12">Kinesin-related protein 4</fullName>
    </submittedName>
</protein>
<dbReference type="PROSITE" id="PS50067">
    <property type="entry name" value="KINESIN_MOTOR_2"/>
    <property type="match status" value="1"/>
</dbReference>
<feature type="coiled-coil region" evidence="8">
    <location>
        <begin position="2150"/>
        <end position="2205"/>
    </location>
</feature>
<feature type="coiled-coil region" evidence="8">
    <location>
        <begin position="1264"/>
        <end position="1393"/>
    </location>
</feature>
<dbReference type="InterPro" id="IPR027640">
    <property type="entry name" value="Kinesin-like_fam"/>
</dbReference>
<dbReference type="FunFam" id="3.40.850.10:FF:000177">
    <property type="entry name" value="Kinesin-like protein"/>
    <property type="match status" value="1"/>
</dbReference>
<dbReference type="Pfam" id="PF00225">
    <property type="entry name" value="Kinesin"/>
    <property type="match status" value="1"/>
</dbReference>
<evidence type="ECO:0000259" key="10">
    <source>
        <dbReference type="PROSITE" id="PS50067"/>
    </source>
</evidence>
<dbReference type="PRINTS" id="PR00380">
    <property type="entry name" value="KINESINHEAVY"/>
</dbReference>
<feature type="coiled-coil region" evidence="8">
    <location>
        <begin position="1139"/>
        <end position="1166"/>
    </location>
</feature>
<proteinExistence type="inferred from homology"/>
<keyword evidence="2 7" id="KW-0547">Nucleotide-binding</keyword>
<feature type="binding site" evidence="7">
    <location>
        <begin position="87"/>
        <end position="94"/>
    </location>
    <ligand>
        <name>ATP</name>
        <dbReference type="ChEBI" id="CHEBI:30616"/>
    </ligand>
</feature>
<dbReference type="OrthoDB" id="21525at2759"/>
<feature type="coiled-coil region" evidence="8">
    <location>
        <begin position="2722"/>
        <end position="2784"/>
    </location>
</feature>
<feature type="coiled-coil region" evidence="8">
    <location>
        <begin position="1740"/>
        <end position="1774"/>
    </location>
</feature>
<dbReference type="RefSeq" id="XP_022829644.1">
    <property type="nucleotide sequence ID" value="XM_022973876.1"/>
</dbReference>
<evidence type="ECO:0000256" key="2">
    <source>
        <dbReference type="ARBA" id="ARBA00022741"/>
    </source>
</evidence>
<dbReference type="GO" id="GO:0005524">
    <property type="term" value="F:ATP binding"/>
    <property type="evidence" value="ECO:0007669"/>
    <property type="project" value="UniProtKB-UniRule"/>
</dbReference>
<dbReference type="GO" id="GO:0005874">
    <property type="term" value="C:microtubule"/>
    <property type="evidence" value="ECO:0007669"/>
    <property type="project" value="TreeGrafter"/>
</dbReference>
<feature type="coiled-coil region" evidence="8">
    <location>
        <begin position="1465"/>
        <end position="1506"/>
    </location>
</feature>
<dbReference type="SUPFAM" id="SSF52540">
    <property type="entry name" value="P-loop containing nucleoside triphosphate hydrolases"/>
    <property type="match status" value="1"/>
</dbReference>
<feature type="coiled-coil region" evidence="8">
    <location>
        <begin position="721"/>
        <end position="797"/>
    </location>
</feature>
<keyword evidence="6" id="KW-0963">Cytoplasm</keyword>
<evidence type="ECO:0000256" key="9">
    <source>
        <dbReference type="SAM" id="MobiDB-lite"/>
    </source>
</evidence>
<organism evidence="11 12">
    <name type="scientific">Spodoptera litura</name>
    <name type="common">Asian cotton leafworm</name>
    <dbReference type="NCBI Taxonomy" id="69820"/>
    <lineage>
        <taxon>Eukaryota</taxon>
        <taxon>Metazoa</taxon>
        <taxon>Ecdysozoa</taxon>
        <taxon>Arthropoda</taxon>
        <taxon>Hexapoda</taxon>
        <taxon>Insecta</taxon>
        <taxon>Pterygota</taxon>
        <taxon>Neoptera</taxon>
        <taxon>Endopterygota</taxon>
        <taxon>Lepidoptera</taxon>
        <taxon>Glossata</taxon>
        <taxon>Ditrysia</taxon>
        <taxon>Noctuoidea</taxon>
        <taxon>Noctuidae</taxon>
        <taxon>Amphipyrinae</taxon>
        <taxon>Spodoptera</taxon>
    </lineage>
</organism>
<evidence type="ECO:0000256" key="8">
    <source>
        <dbReference type="SAM" id="Coils"/>
    </source>
</evidence>
<evidence type="ECO:0000256" key="5">
    <source>
        <dbReference type="ARBA" id="ARBA00023175"/>
    </source>
</evidence>
<reference evidence="12" key="1">
    <citation type="submission" date="2025-08" db="UniProtKB">
        <authorList>
            <consortium name="RefSeq"/>
        </authorList>
    </citation>
    <scope>IDENTIFICATION</scope>
    <source>
        <strain evidence="12">Ishihara</strain>
        <tissue evidence="12">Whole body</tissue>
    </source>
</reference>
<dbReference type="GeneID" id="111358650"/>